<dbReference type="Proteomes" id="UP000030377">
    <property type="component" value="Unassembled WGS sequence"/>
</dbReference>
<dbReference type="GO" id="GO:0006085">
    <property type="term" value="P:acetyl-CoA biosynthetic process"/>
    <property type="evidence" value="ECO:0007669"/>
    <property type="project" value="UniProtKB-UniRule"/>
</dbReference>
<gene>
    <name evidence="8" type="primary">ackA</name>
    <name evidence="10" type="ORF">MA20_33935</name>
</gene>
<dbReference type="InterPro" id="IPR000890">
    <property type="entry name" value="Aliphatic_acid_kin_short-chain"/>
</dbReference>
<keyword evidence="3 8" id="KW-0479">Metal-binding</keyword>
<name>A0A0A3XM60_BRAJP</name>
<evidence type="ECO:0000256" key="6">
    <source>
        <dbReference type="ARBA" id="ARBA00022840"/>
    </source>
</evidence>
<keyword evidence="2 8" id="KW-0808">Transferase</keyword>
<proteinExistence type="inferred from homology"/>
<feature type="active site" description="Proton donor/acceptor" evidence="8">
    <location>
        <position position="149"/>
    </location>
</feature>
<comment type="caution">
    <text evidence="8">Lacks conserved residue(s) required for the propagation of feature annotation.</text>
</comment>
<dbReference type="GO" id="GO:0008776">
    <property type="term" value="F:acetate kinase activity"/>
    <property type="evidence" value="ECO:0007669"/>
    <property type="project" value="UniProtKB-UniRule"/>
</dbReference>
<dbReference type="AlphaFoldDB" id="A0A0A3XM60"/>
<evidence type="ECO:0000313" key="11">
    <source>
        <dbReference type="Proteomes" id="UP000030377"/>
    </source>
</evidence>
<comment type="cofactor">
    <cofactor evidence="8">
        <name>Mg(2+)</name>
        <dbReference type="ChEBI" id="CHEBI:18420"/>
    </cofactor>
    <cofactor evidence="8">
        <name>Mn(2+)</name>
        <dbReference type="ChEBI" id="CHEBI:29035"/>
    </cofactor>
    <text evidence="8">Mg(2+). Can also accept Mn(2+).</text>
</comment>
<dbReference type="STRING" id="375.BKD09_RS17485"/>
<dbReference type="GO" id="GO:0005829">
    <property type="term" value="C:cytosol"/>
    <property type="evidence" value="ECO:0007669"/>
    <property type="project" value="TreeGrafter"/>
</dbReference>
<evidence type="ECO:0000256" key="8">
    <source>
        <dbReference type="HAMAP-Rule" id="MF_00020"/>
    </source>
</evidence>
<dbReference type="Pfam" id="PF00871">
    <property type="entry name" value="Acetate_kinase"/>
    <property type="match status" value="2"/>
</dbReference>
<keyword evidence="5 8" id="KW-0418">Kinase</keyword>
<dbReference type="UniPathway" id="UPA00340">
    <property type="reaction ID" value="UER00458"/>
</dbReference>
<dbReference type="EMBL" id="JRPN01000025">
    <property type="protein sequence ID" value="KGT75455.1"/>
    <property type="molecule type" value="Genomic_DNA"/>
</dbReference>
<keyword evidence="1 8" id="KW-0963">Cytoplasm</keyword>
<evidence type="ECO:0000256" key="4">
    <source>
        <dbReference type="ARBA" id="ARBA00022741"/>
    </source>
</evidence>
<keyword evidence="4 8" id="KW-0547">Nucleotide-binding</keyword>
<dbReference type="GO" id="GO:0006083">
    <property type="term" value="P:acetate metabolic process"/>
    <property type="evidence" value="ECO:0007669"/>
    <property type="project" value="TreeGrafter"/>
</dbReference>
<dbReference type="PANTHER" id="PTHR21060">
    <property type="entry name" value="ACETATE KINASE"/>
    <property type="match status" value="1"/>
</dbReference>
<sequence>MDAILAIDANAGGVNFQLFSVRGEGRLERQIKGRLDGLGSHPRLRASGANGDPLAHRTYQNDDVDDIPAACAVVDSWLRDELGIQPLAVGHRVAQGGPDDARPALIDDAVMARLERLIALAPLLQPYNLAPIRIMQANHPALPQVACFDTAFHLGKVVENGNYPIAHQLYAGDARRYGAHGLCYESIARALTLEAPEIAARRVIVACLGDTSSMCALKEGRSVESTNGFYALGASPSDYSAGEIDPGDAFPLTNPGDDGAAARFLRAEQAVEHLAYCAGLNAGLLAAALEGLDAFVFTGAIGQGSTTIRARIVERLSWLGAILDAKANGHNARLISRRDSRIPLYVLPSDDELTIARHTLALLLNGPSPR</sequence>
<evidence type="ECO:0000256" key="7">
    <source>
        <dbReference type="ARBA" id="ARBA00022842"/>
    </source>
</evidence>
<dbReference type="InterPro" id="IPR004372">
    <property type="entry name" value="Ac/propionate_kinase"/>
</dbReference>
<keyword evidence="6 8" id="KW-0067">ATP-binding</keyword>
<dbReference type="EC" id="2.7.2.1" evidence="8"/>
<dbReference type="RefSeq" id="WP_041958960.1">
    <property type="nucleotide sequence ID" value="NZ_JRPN01000025.1"/>
</dbReference>
<keyword evidence="7 8" id="KW-0460">Magnesium</keyword>
<accession>A0A0A3XM60</accession>
<dbReference type="PANTHER" id="PTHR21060:SF21">
    <property type="entry name" value="ACETATE KINASE"/>
    <property type="match status" value="1"/>
</dbReference>
<evidence type="ECO:0000256" key="3">
    <source>
        <dbReference type="ARBA" id="ARBA00022723"/>
    </source>
</evidence>
<dbReference type="GO" id="GO:0000287">
    <property type="term" value="F:magnesium ion binding"/>
    <property type="evidence" value="ECO:0007669"/>
    <property type="project" value="UniProtKB-UniRule"/>
</dbReference>
<evidence type="ECO:0000256" key="1">
    <source>
        <dbReference type="ARBA" id="ARBA00022490"/>
    </source>
</evidence>
<dbReference type="PRINTS" id="PR00471">
    <property type="entry name" value="ACETATEKNASE"/>
</dbReference>
<comment type="pathway">
    <text evidence="8">Metabolic intermediate biosynthesis; acetyl-CoA biosynthesis; acetyl-CoA from acetate: step 1/2.</text>
</comment>
<reference evidence="10 11" key="1">
    <citation type="submission" date="2014-09" db="EMBL/GenBank/DDBJ databases">
        <title>Draft genome of Bradyrhizobium japonicum Is-34.</title>
        <authorList>
            <person name="Tsurumaru H."/>
            <person name="Yamakawa T."/>
            <person name="Hashimoto S."/>
            <person name="Okizaki K."/>
            <person name="Kanesaki Y."/>
            <person name="Yoshikawa H."/>
            <person name="Yajima S."/>
        </authorList>
    </citation>
    <scope>NUCLEOTIDE SEQUENCE [LARGE SCALE GENOMIC DNA]</scope>
    <source>
        <strain evidence="10 11">Is-34</strain>
    </source>
</reference>
<dbReference type="SUPFAM" id="SSF53067">
    <property type="entry name" value="Actin-like ATPase domain"/>
    <property type="match status" value="2"/>
</dbReference>
<evidence type="ECO:0000256" key="9">
    <source>
        <dbReference type="RuleBase" id="RU003835"/>
    </source>
</evidence>
<protein>
    <recommendedName>
        <fullName evidence="8">Acetate kinase</fullName>
        <ecNumber evidence="8">2.7.2.1</ecNumber>
    </recommendedName>
    <alternativeName>
        <fullName evidence="8">Acetokinase</fullName>
    </alternativeName>
</protein>
<feature type="binding site" evidence="8">
    <location>
        <position position="92"/>
    </location>
    <ligand>
        <name>substrate</name>
    </ligand>
</feature>
<evidence type="ECO:0000256" key="5">
    <source>
        <dbReference type="ARBA" id="ARBA00022777"/>
    </source>
</evidence>
<comment type="similarity">
    <text evidence="8 9">Belongs to the acetokinase family.</text>
</comment>
<comment type="subcellular location">
    <subcellularLocation>
        <location evidence="8">Cytoplasm</location>
    </subcellularLocation>
</comment>
<evidence type="ECO:0000313" key="10">
    <source>
        <dbReference type="EMBL" id="KGT75455.1"/>
    </source>
</evidence>
<dbReference type="GO" id="GO:0005524">
    <property type="term" value="F:ATP binding"/>
    <property type="evidence" value="ECO:0007669"/>
    <property type="project" value="UniProtKB-KW"/>
</dbReference>
<comment type="caution">
    <text evidence="10">The sequence shown here is derived from an EMBL/GenBank/DDBJ whole genome shotgun (WGS) entry which is preliminary data.</text>
</comment>
<organism evidence="10 11">
    <name type="scientific">Bradyrhizobium japonicum</name>
    <dbReference type="NCBI Taxonomy" id="375"/>
    <lineage>
        <taxon>Bacteria</taxon>
        <taxon>Pseudomonadati</taxon>
        <taxon>Pseudomonadota</taxon>
        <taxon>Alphaproteobacteria</taxon>
        <taxon>Hyphomicrobiales</taxon>
        <taxon>Nitrobacteraceae</taxon>
        <taxon>Bradyrhizobium</taxon>
    </lineage>
</organism>
<comment type="subunit">
    <text evidence="8">Homodimer.</text>
</comment>
<comment type="catalytic activity">
    <reaction evidence="8">
        <text>acetate + ATP = acetyl phosphate + ADP</text>
        <dbReference type="Rhea" id="RHEA:11352"/>
        <dbReference type="ChEBI" id="CHEBI:22191"/>
        <dbReference type="ChEBI" id="CHEBI:30089"/>
        <dbReference type="ChEBI" id="CHEBI:30616"/>
        <dbReference type="ChEBI" id="CHEBI:456216"/>
        <dbReference type="EC" id="2.7.2.1"/>
    </reaction>
</comment>
<dbReference type="HAMAP" id="MF_00020">
    <property type="entry name" value="Acetate_kinase"/>
    <property type="match status" value="1"/>
</dbReference>
<feature type="site" description="Transition state stabilizer" evidence="8">
    <location>
        <position position="180"/>
    </location>
</feature>
<dbReference type="Gene3D" id="3.30.420.40">
    <property type="match status" value="3"/>
</dbReference>
<evidence type="ECO:0000256" key="2">
    <source>
        <dbReference type="ARBA" id="ARBA00022679"/>
    </source>
</evidence>
<comment type="function">
    <text evidence="8">Catalyzes the formation of acetyl phosphate from acetate and ATP. Can also catalyze the reverse reaction.</text>
</comment>
<dbReference type="InterPro" id="IPR043129">
    <property type="entry name" value="ATPase_NBD"/>
</dbReference>